<dbReference type="AlphaFoldDB" id="A0A0G3EAU1"/>
<dbReference type="InterPro" id="IPR011050">
    <property type="entry name" value="Pectin_lyase_fold/virulence"/>
</dbReference>
<dbReference type="InterPro" id="IPR012334">
    <property type="entry name" value="Pectin_lyas_fold"/>
</dbReference>
<evidence type="ECO:0000259" key="1">
    <source>
        <dbReference type="Pfam" id="PF13229"/>
    </source>
</evidence>
<dbReference type="Gene3D" id="2.160.20.10">
    <property type="entry name" value="Single-stranded right-handed beta-helix, Pectin lyase-like"/>
    <property type="match status" value="1"/>
</dbReference>
<dbReference type="RefSeq" id="WP_052881020.1">
    <property type="nucleotide sequence ID" value="NZ_CP010904.1"/>
</dbReference>
<reference evidence="2 3" key="2">
    <citation type="journal article" date="2016" name="ISME J.">
        <title>Characterization of the first cultured representative of Verrucomicrobia subdivision 5 indicates the proposal of a novel phylum.</title>
        <authorList>
            <person name="Spring S."/>
            <person name="Bunk B."/>
            <person name="Sproer C."/>
            <person name="Schumann P."/>
            <person name="Rohde M."/>
            <person name="Tindall B.J."/>
            <person name="Klenk H.P."/>
        </authorList>
    </citation>
    <scope>NUCLEOTIDE SEQUENCE [LARGE SCALE GENOMIC DNA]</scope>
    <source>
        <strain evidence="2 3">L21-Fru-AB</strain>
    </source>
</reference>
<organism evidence="2 3">
    <name type="scientific">Kiritimatiella glycovorans</name>
    <dbReference type="NCBI Taxonomy" id="1307763"/>
    <lineage>
        <taxon>Bacteria</taxon>
        <taxon>Pseudomonadati</taxon>
        <taxon>Kiritimatiellota</taxon>
        <taxon>Kiritimatiellia</taxon>
        <taxon>Kiritimatiellales</taxon>
        <taxon>Kiritimatiellaceae</taxon>
        <taxon>Kiritimatiella</taxon>
    </lineage>
</organism>
<name>A0A0G3EAU1_9BACT</name>
<dbReference type="SUPFAM" id="SSF51126">
    <property type="entry name" value="Pectin lyase-like"/>
    <property type="match status" value="1"/>
</dbReference>
<gene>
    <name evidence="2" type="ORF">L21SP4_00325</name>
</gene>
<keyword evidence="3" id="KW-1185">Reference proteome</keyword>
<dbReference type="Proteomes" id="UP000035268">
    <property type="component" value="Chromosome"/>
</dbReference>
<protein>
    <recommendedName>
        <fullName evidence="1">Right handed beta helix domain-containing protein</fullName>
    </recommendedName>
</protein>
<dbReference type="KEGG" id="vbl:L21SP4_00325"/>
<evidence type="ECO:0000313" key="2">
    <source>
        <dbReference type="EMBL" id="AKJ63606.1"/>
    </source>
</evidence>
<evidence type="ECO:0000313" key="3">
    <source>
        <dbReference type="Proteomes" id="UP000035268"/>
    </source>
</evidence>
<dbReference type="InterPro" id="IPR039448">
    <property type="entry name" value="Beta_helix"/>
</dbReference>
<proteinExistence type="predicted"/>
<accession>A0A0G3EAU1</accession>
<dbReference type="Pfam" id="PF13229">
    <property type="entry name" value="Beta_helix"/>
    <property type="match status" value="1"/>
</dbReference>
<reference evidence="3" key="1">
    <citation type="submission" date="2015-02" db="EMBL/GenBank/DDBJ databases">
        <title>Description and complete genome sequence of the first cultured representative of the subdivision 5 of the Verrucomicrobia phylum.</title>
        <authorList>
            <person name="Spring S."/>
            <person name="Bunk B."/>
            <person name="Sproer C."/>
            <person name="Klenk H.-P."/>
        </authorList>
    </citation>
    <scope>NUCLEOTIDE SEQUENCE [LARGE SCALE GENOMIC DNA]</scope>
    <source>
        <strain evidence="3">L21-Fru-AB</strain>
    </source>
</reference>
<sequence length="397" mass="42185">MPHPHVQRSPGRARGACRRARIAAAVLTALLLSTAGVRALEIDVTAPPYNAVPDDGLDDAPAFQRALEQAATAERAAIRIPAGAYHLSTPATIAVGEVNISILGEGIGVSTLYATSTGGVFRITNGSRRSQYTLRDFTLFADLPGAGTAIEITAPPGGARQNRAVLAESVEIRGVDPSEDYFDIGLSVDGCWRPLLQHVTVSGPFGPGVSTNVSDSSPRFAAMAGIVIDNCYAPSLQDCQVFSAKIGVSFDSRDENGAPEDGSLLGCTIQGCRTGLYVYDRGNEPQLVADSCDFHCRDAGIQLVGRKFFQINNCTFNNLTTDDTWPYVDILLDGVFGGIISDNVFGSPVNPARTMIRLQNTSRDLLIMDNIFAAPESRALDTTAGSSGIRITDNLFE</sequence>
<feature type="domain" description="Right handed beta helix" evidence="1">
    <location>
        <begin position="264"/>
        <end position="396"/>
    </location>
</feature>
<dbReference type="OrthoDB" id="9806903at2"/>
<dbReference type="STRING" id="1307763.L21SP4_00325"/>
<dbReference type="EMBL" id="CP010904">
    <property type="protein sequence ID" value="AKJ63606.1"/>
    <property type="molecule type" value="Genomic_DNA"/>
</dbReference>